<accession>A0A818V383</accession>
<evidence type="ECO:0000313" key="3">
    <source>
        <dbReference type="Proteomes" id="UP000663823"/>
    </source>
</evidence>
<proteinExistence type="predicted"/>
<evidence type="ECO:0000313" key="1">
    <source>
        <dbReference type="EMBL" id="CAF1226134.1"/>
    </source>
</evidence>
<sequence length="188" mass="21668">MSREQSTTDTKEFRSFVLHLKQIHPSWKSKEIKNFLIQSENSPSYTTKCAFNVKVGRILNGNQVNDLPRSGAPRTTTTTTTPENIQAMKNNLRIAKNASIRSVNTKLQQQGFKTSKDSIWRTKQSLKLKWWKREIVQKLTTDQKLPCVIIAKRLRKKNGFKKGNKLYDWAHVLNTDFSGIFTLSLQAN</sequence>
<name>A0A818V383_9BILA</name>
<organism evidence="2 3">
    <name type="scientific">Rotaria sordida</name>
    <dbReference type="NCBI Taxonomy" id="392033"/>
    <lineage>
        <taxon>Eukaryota</taxon>
        <taxon>Metazoa</taxon>
        <taxon>Spiralia</taxon>
        <taxon>Gnathifera</taxon>
        <taxon>Rotifera</taxon>
        <taxon>Eurotatoria</taxon>
        <taxon>Bdelloidea</taxon>
        <taxon>Philodinida</taxon>
        <taxon>Philodinidae</taxon>
        <taxon>Rotaria</taxon>
    </lineage>
</organism>
<reference evidence="2" key="1">
    <citation type="submission" date="2021-02" db="EMBL/GenBank/DDBJ databases">
        <authorList>
            <person name="Nowell W R."/>
        </authorList>
    </citation>
    <scope>NUCLEOTIDE SEQUENCE</scope>
</reference>
<dbReference type="EMBL" id="CAJNOO010002010">
    <property type="protein sequence ID" value="CAF1226134.1"/>
    <property type="molecule type" value="Genomic_DNA"/>
</dbReference>
<dbReference type="Proteomes" id="UP000663823">
    <property type="component" value="Unassembled WGS sequence"/>
</dbReference>
<dbReference type="Proteomes" id="UP000663882">
    <property type="component" value="Unassembled WGS sequence"/>
</dbReference>
<dbReference type="OrthoDB" id="10100596at2759"/>
<gene>
    <name evidence="2" type="ORF">OTI717_LOCUS12535</name>
    <name evidence="1" type="ORF">RFH988_LOCUS25915</name>
</gene>
<evidence type="ECO:0000313" key="2">
    <source>
        <dbReference type="EMBL" id="CAF3701066.1"/>
    </source>
</evidence>
<protein>
    <submittedName>
        <fullName evidence="2">Uncharacterized protein</fullName>
    </submittedName>
</protein>
<comment type="caution">
    <text evidence="2">The sequence shown here is derived from an EMBL/GenBank/DDBJ whole genome shotgun (WGS) entry which is preliminary data.</text>
</comment>
<dbReference type="AlphaFoldDB" id="A0A818V383"/>
<dbReference type="EMBL" id="CAJOAX010001270">
    <property type="protein sequence ID" value="CAF3701066.1"/>
    <property type="molecule type" value="Genomic_DNA"/>
</dbReference>